<evidence type="ECO:0000313" key="2">
    <source>
        <dbReference type="EMBL" id="TFZ03272.1"/>
    </source>
</evidence>
<evidence type="ECO:0000313" key="3">
    <source>
        <dbReference type="Proteomes" id="UP000297564"/>
    </source>
</evidence>
<accession>A0A4Z0BX46</accession>
<keyword evidence="1" id="KW-0812">Transmembrane</keyword>
<dbReference type="Proteomes" id="UP000297564">
    <property type="component" value="Unassembled WGS sequence"/>
</dbReference>
<feature type="transmembrane region" description="Helical" evidence="1">
    <location>
        <begin position="53"/>
        <end position="78"/>
    </location>
</feature>
<dbReference type="RefSeq" id="WP_135284071.1">
    <property type="nucleotide sequence ID" value="NZ_SMLL01000002.1"/>
</dbReference>
<dbReference type="InterPro" id="IPR009495">
    <property type="entry name" value="NrsF"/>
</dbReference>
<dbReference type="AlphaFoldDB" id="A0A4Z0BX46"/>
<protein>
    <submittedName>
        <fullName evidence="2">DUF1109 domain-containing protein</fullName>
    </submittedName>
</protein>
<sequence length="213" mass="22346">MRTDDLITLLAQQARPVPRQAALRRLARLTLPALVMSMAWMALGYGLRPQLLAGAVGIMDWAKILLPAAVAACAFVALERLGRPGVPAGRWLWGMGLPVVALWALGLATWLAAPSALRPALLWGSTWQVCVPNVALMAMPVFVASLWALRGLAPTRPRLAGAAAGAFSGGAGAAIYAMHCPELAAPFLAVWYVLGMAVPVALGAAVGGRVLRW</sequence>
<name>A0A4Z0BX46_9BURK</name>
<feature type="transmembrane region" description="Helical" evidence="1">
    <location>
        <begin position="125"/>
        <end position="147"/>
    </location>
</feature>
<feature type="transmembrane region" description="Helical" evidence="1">
    <location>
        <begin position="29"/>
        <end position="47"/>
    </location>
</feature>
<dbReference type="Pfam" id="PF06532">
    <property type="entry name" value="NrsF"/>
    <property type="match status" value="1"/>
</dbReference>
<organism evidence="2 3">
    <name type="scientific">Ramlibacter rhizophilus</name>
    <dbReference type="NCBI Taxonomy" id="1781167"/>
    <lineage>
        <taxon>Bacteria</taxon>
        <taxon>Pseudomonadati</taxon>
        <taxon>Pseudomonadota</taxon>
        <taxon>Betaproteobacteria</taxon>
        <taxon>Burkholderiales</taxon>
        <taxon>Comamonadaceae</taxon>
        <taxon>Ramlibacter</taxon>
    </lineage>
</organism>
<comment type="caution">
    <text evidence="2">The sequence shown here is derived from an EMBL/GenBank/DDBJ whole genome shotgun (WGS) entry which is preliminary data.</text>
</comment>
<feature type="transmembrane region" description="Helical" evidence="1">
    <location>
        <begin position="90"/>
        <end position="113"/>
    </location>
</feature>
<gene>
    <name evidence="2" type="ORF">EZ242_05120</name>
</gene>
<dbReference type="EMBL" id="SMLL01000002">
    <property type="protein sequence ID" value="TFZ03272.1"/>
    <property type="molecule type" value="Genomic_DNA"/>
</dbReference>
<keyword evidence="3" id="KW-1185">Reference proteome</keyword>
<evidence type="ECO:0000256" key="1">
    <source>
        <dbReference type="SAM" id="Phobius"/>
    </source>
</evidence>
<feature type="transmembrane region" description="Helical" evidence="1">
    <location>
        <begin position="159"/>
        <end position="178"/>
    </location>
</feature>
<reference evidence="2 3" key="1">
    <citation type="submission" date="2019-03" db="EMBL/GenBank/DDBJ databases">
        <title>Ramlibacter rhizophilus CCTCC AB2015357, whole genome shotgun sequence.</title>
        <authorList>
            <person name="Zhang X."/>
            <person name="Feng G."/>
            <person name="Zhu H."/>
        </authorList>
    </citation>
    <scope>NUCLEOTIDE SEQUENCE [LARGE SCALE GENOMIC DNA]</scope>
    <source>
        <strain evidence="2 3">CCTCC AB2015357</strain>
    </source>
</reference>
<feature type="transmembrane region" description="Helical" evidence="1">
    <location>
        <begin position="190"/>
        <end position="211"/>
    </location>
</feature>
<dbReference type="OrthoDB" id="6059252at2"/>
<keyword evidence="1" id="KW-0472">Membrane</keyword>
<keyword evidence="1" id="KW-1133">Transmembrane helix</keyword>
<proteinExistence type="predicted"/>